<evidence type="ECO:0000313" key="2">
    <source>
        <dbReference type="EMBL" id="MDQ0371448.1"/>
    </source>
</evidence>
<feature type="compositionally biased region" description="Basic and acidic residues" evidence="1">
    <location>
        <begin position="218"/>
        <end position="238"/>
    </location>
</feature>
<comment type="caution">
    <text evidence="2">The sequence shown here is derived from an EMBL/GenBank/DDBJ whole genome shotgun (WGS) entry which is preliminary data.</text>
</comment>
<feature type="compositionally biased region" description="Low complexity" evidence="1">
    <location>
        <begin position="271"/>
        <end position="294"/>
    </location>
</feature>
<proteinExistence type="predicted"/>
<organism evidence="2 3">
    <name type="scientific">Catenuloplanes indicus</name>
    <dbReference type="NCBI Taxonomy" id="137267"/>
    <lineage>
        <taxon>Bacteria</taxon>
        <taxon>Bacillati</taxon>
        <taxon>Actinomycetota</taxon>
        <taxon>Actinomycetes</taxon>
        <taxon>Micromonosporales</taxon>
        <taxon>Micromonosporaceae</taxon>
        <taxon>Catenuloplanes</taxon>
    </lineage>
</organism>
<feature type="compositionally biased region" description="Low complexity" evidence="1">
    <location>
        <begin position="309"/>
        <end position="323"/>
    </location>
</feature>
<gene>
    <name evidence="2" type="ORF">J2S42_008117</name>
</gene>
<evidence type="ECO:0000313" key="3">
    <source>
        <dbReference type="Proteomes" id="UP001240236"/>
    </source>
</evidence>
<accession>A0AAE4B4I0</accession>
<reference evidence="2 3" key="1">
    <citation type="submission" date="2023-07" db="EMBL/GenBank/DDBJ databases">
        <title>Sequencing the genomes of 1000 actinobacteria strains.</title>
        <authorList>
            <person name="Klenk H.-P."/>
        </authorList>
    </citation>
    <scope>NUCLEOTIDE SEQUENCE [LARGE SCALE GENOMIC DNA]</scope>
    <source>
        <strain evidence="2 3">DSM 44709</strain>
    </source>
</reference>
<name>A0AAE4B4I0_9ACTN</name>
<sequence length="323" mass="33472">MIPSPDESGRQPRRDRTDDHRDLPPELRVVVLDDCLADACRTAQDILDLAADVRINMIDIRGGDLLERLLRRARRAGKVRALLKAAHERFPDHDDLTWLHDSMFGRSPSGAAATRATDPAPATPPGGTKAADLTPAVPQATVPAPAVPQTGTRPTTPAPTAHPVAGARKPGDPPTPGAPRTGHPAAGARQTTEPSTADSHRATGPRGAADSGAAGDRNTADSRTAEKRHAVDAGDRQAADFPVAAVRRAAPADTDHQQAARFPAARVRQAAGTAGTGTRRTGAAEARAGANAGAWVHDTGEAAGSGHDSQQMMASPQAAARVK</sequence>
<feature type="compositionally biased region" description="Basic and acidic residues" evidence="1">
    <location>
        <begin position="7"/>
        <end position="22"/>
    </location>
</feature>
<feature type="region of interest" description="Disordered" evidence="1">
    <location>
        <begin position="271"/>
        <end position="323"/>
    </location>
</feature>
<feature type="compositionally biased region" description="Low complexity" evidence="1">
    <location>
        <begin position="110"/>
        <end position="167"/>
    </location>
</feature>
<dbReference type="Proteomes" id="UP001240236">
    <property type="component" value="Unassembled WGS sequence"/>
</dbReference>
<protein>
    <submittedName>
        <fullName evidence="2">Uncharacterized protein</fullName>
    </submittedName>
</protein>
<dbReference type="AlphaFoldDB" id="A0AAE4B4I0"/>
<feature type="region of interest" description="Disordered" evidence="1">
    <location>
        <begin position="1"/>
        <end position="22"/>
    </location>
</feature>
<keyword evidence="3" id="KW-1185">Reference proteome</keyword>
<dbReference type="EMBL" id="JAUSUZ010000001">
    <property type="protein sequence ID" value="MDQ0371448.1"/>
    <property type="molecule type" value="Genomic_DNA"/>
</dbReference>
<feature type="compositionally biased region" description="Low complexity" evidence="1">
    <location>
        <begin position="204"/>
        <end position="217"/>
    </location>
</feature>
<feature type="region of interest" description="Disordered" evidence="1">
    <location>
        <begin position="108"/>
        <end position="239"/>
    </location>
</feature>
<evidence type="ECO:0000256" key="1">
    <source>
        <dbReference type="SAM" id="MobiDB-lite"/>
    </source>
</evidence>
<dbReference type="RefSeq" id="WP_307248230.1">
    <property type="nucleotide sequence ID" value="NZ_JAUSUZ010000001.1"/>
</dbReference>